<dbReference type="PANTHER" id="PTHR39201:SF1">
    <property type="entry name" value="FLAVODOXIN-LIKE DOMAIN-CONTAINING PROTEIN"/>
    <property type="match status" value="1"/>
</dbReference>
<organism evidence="2 3">
    <name type="scientific">Feifania hominis</name>
    <dbReference type="NCBI Taxonomy" id="2763660"/>
    <lineage>
        <taxon>Bacteria</taxon>
        <taxon>Bacillati</taxon>
        <taxon>Bacillota</taxon>
        <taxon>Clostridia</taxon>
        <taxon>Eubacteriales</taxon>
        <taxon>Feifaniaceae</taxon>
        <taxon>Feifania</taxon>
    </lineage>
</organism>
<dbReference type="InterPro" id="IPR008254">
    <property type="entry name" value="Flavodoxin/NO_synth"/>
</dbReference>
<dbReference type="Pfam" id="PF12682">
    <property type="entry name" value="Flavodoxin_4"/>
    <property type="match status" value="1"/>
</dbReference>
<dbReference type="SUPFAM" id="SSF52218">
    <property type="entry name" value="Flavoproteins"/>
    <property type="match status" value="1"/>
</dbReference>
<dbReference type="RefSeq" id="WP_249301013.1">
    <property type="nucleotide sequence ID" value="NZ_JACRSP010000004.1"/>
</dbReference>
<feature type="domain" description="Flavodoxin-like" evidence="1">
    <location>
        <begin position="3"/>
        <end position="163"/>
    </location>
</feature>
<dbReference type="PROSITE" id="PS00201">
    <property type="entry name" value="FLAVODOXIN"/>
    <property type="match status" value="1"/>
</dbReference>
<proteinExistence type="predicted"/>
<dbReference type="EMBL" id="JACRSP010000004">
    <property type="protein sequence ID" value="MBC8536940.1"/>
    <property type="molecule type" value="Genomic_DNA"/>
</dbReference>
<gene>
    <name evidence="2" type="ORF">H8695_09600</name>
</gene>
<dbReference type="GO" id="GO:0016651">
    <property type="term" value="F:oxidoreductase activity, acting on NAD(P)H"/>
    <property type="evidence" value="ECO:0007669"/>
    <property type="project" value="UniProtKB-ARBA"/>
</dbReference>
<name>A0A926DH30_9FIRM</name>
<comment type="caution">
    <text evidence="2">The sequence shown here is derived from an EMBL/GenBank/DDBJ whole genome shotgun (WGS) entry which is preliminary data.</text>
</comment>
<dbReference type="InterPro" id="IPR001226">
    <property type="entry name" value="Flavodoxin_CS"/>
</dbReference>
<dbReference type="GO" id="GO:0010181">
    <property type="term" value="F:FMN binding"/>
    <property type="evidence" value="ECO:0007669"/>
    <property type="project" value="InterPro"/>
</dbReference>
<dbReference type="Proteomes" id="UP000620366">
    <property type="component" value="Unassembled WGS sequence"/>
</dbReference>
<sequence>MKSMVVYYTWSGRTRAMAELIAAQTGAELLEIQPEIPYTSDYHAVVEQVKKEIREAAPCPIRAAACDPAQYDVFYLGTPIWWGTVATPLATFLREKNLAGKIVMPFSTHGGGGKGHADRDIQKLCAGADVRRMYTAYEGGGSKAADEIAAWIGENLGEREGRR</sequence>
<dbReference type="GO" id="GO:0009055">
    <property type="term" value="F:electron transfer activity"/>
    <property type="evidence" value="ECO:0007669"/>
    <property type="project" value="InterPro"/>
</dbReference>
<evidence type="ECO:0000313" key="3">
    <source>
        <dbReference type="Proteomes" id="UP000620366"/>
    </source>
</evidence>
<accession>A0A926DH30</accession>
<evidence type="ECO:0000313" key="2">
    <source>
        <dbReference type="EMBL" id="MBC8536940.1"/>
    </source>
</evidence>
<keyword evidence="3" id="KW-1185">Reference proteome</keyword>
<evidence type="ECO:0000259" key="1">
    <source>
        <dbReference type="PROSITE" id="PS50902"/>
    </source>
</evidence>
<dbReference type="Gene3D" id="3.40.50.360">
    <property type="match status" value="1"/>
</dbReference>
<reference evidence="2" key="1">
    <citation type="submission" date="2020-08" db="EMBL/GenBank/DDBJ databases">
        <title>Genome public.</title>
        <authorList>
            <person name="Liu C."/>
            <person name="Sun Q."/>
        </authorList>
    </citation>
    <scope>NUCLEOTIDE SEQUENCE</scope>
    <source>
        <strain evidence="2">BX7</strain>
    </source>
</reference>
<dbReference type="PROSITE" id="PS50902">
    <property type="entry name" value="FLAVODOXIN_LIKE"/>
    <property type="match status" value="1"/>
</dbReference>
<protein>
    <submittedName>
        <fullName evidence="2">NAD(P)H-dependent oxidoreductase</fullName>
    </submittedName>
</protein>
<dbReference type="AlphaFoldDB" id="A0A926DH30"/>
<dbReference type="InterPro" id="IPR029039">
    <property type="entry name" value="Flavoprotein-like_sf"/>
</dbReference>
<dbReference type="PANTHER" id="PTHR39201">
    <property type="entry name" value="EXPORTED PROTEIN-RELATED"/>
    <property type="match status" value="1"/>
</dbReference>